<evidence type="ECO:0000313" key="3">
    <source>
        <dbReference type="Proteomes" id="UP000237000"/>
    </source>
</evidence>
<dbReference type="Gene3D" id="3.80.10.10">
    <property type="entry name" value="Ribonuclease Inhibitor"/>
    <property type="match status" value="1"/>
</dbReference>
<proteinExistence type="predicted"/>
<organism evidence="2 3">
    <name type="scientific">Trema orientale</name>
    <name type="common">Charcoal tree</name>
    <name type="synonym">Celtis orientalis</name>
    <dbReference type="NCBI Taxonomy" id="63057"/>
    <lineage>
        <taxon>Eukaryota</taxon>
        <taxon>Viridiplantae</taxon>
        <taxon>Streptophyta</taxon>
        <taxon>Embryophyta</taxon>
        <taxon>Tracheophyta</taxon>
        <taxon>Spermatophyta</taxon>
        <taxon>Magnoliopsida</taxon>
        <taxon>eudicotyledons</taxon>
        <taxon>Gunneridae</taxon>
        <taxon>Pentapetalae</taxon>
        <taxon>rosids</taxon>
        <taxon>fabids</taxon>
        <taxon>Rosales</taxon>
        <taxon>Cannabaceae</taxon>
        <taxon>Trema</taxon>
    </lineage>
</organism>
<keyword evidence="3" id="KW-1185">Reference proteome</keyword>
<name>A0A2P5DLL3_TREOI</name>
<dbReference type="Pfam" id="PF24758">
    <property type="entry name" value="LRR_At5g56370"/>
    <property type="match status" value="1"/>
</dbReference>
<dbReference type="InterPro" id="IPR032675">
    <property type="entry name" value="LRR_dom_sf"/>
</dbReference>
<dbReference type="EMBL" id="JXTC01000262">
    <property type="protein sequence ID" value="PON74181.1"/>
    <property type="molecule type" value="Genomic_DNA"/>
</dbReference>
<reference evidence="3" key="1">
    <citation type="submission" date="2016-06" db="EMBL/GenBank/DDBJ databases">
        <title>Parallel loss of symbiosis genes in relatives of nitrogen-fixing non-legume Parasponia.</title>
        <authorList>
            <person name="Van Velzen R."/>
            <person name="Holmer R."/>
            <person name="Bu F."/>
            <person name="Rutten L."/>
            <person name="Van Zeijl A."/>
            <person name="Liu W."/>
            <person name="Santuari L."/>
            <person name="Cao Q."/>
            <person name="Sharma T."/>
            <person name="Shen D."/>
            <person name="Roswanjaya Y."/>
            <person name="Wardhani T."/>
            <person name="Kalhor M.S."/>
            <person name="Jansen J."/>
            <person name="Van den Hoogen J."/>
            <person name="Gungor B."/>
            <person name="Hartog M."/>
            <person name="Hontelez J."/>
            <person name="Verver J."/>
            <person name="Yang W.-C."/>
            <person name="Schijlen E."/>
            <person name="Repin R."/>
            <person name="Schilthuizen M."/>
            <person name="Schranz E."/>
            <person name="Heidstra R."/>
            <person name="Miyata K."/>
            <person name="Fedorova E."/>
            <person name="Kohlen W."/>
            <person name="Bisseling T."/>
            <person name="Smit S."/>
            <person name="Geurts R."/>
        </authorList>
    </citation>
    <scope>NUCLEOTIDE SEQUENCE [LARGE SCALE GENOMIC DNA]</scope>
    <source>
        <strain evidence="3">cv. RG33-2</strain>
    </source>
</reference>
<accession>A0A2P5DLL3</accession>
<evidence type="ECO:0000313" key="2">
    <source>
        <dbReference type="EMBL" id="PON74181.1"/>
    </source>
</evidence>
<dbReference type="PANTHER" id="PTHR31639">
    <property type="entry name" value="F-BOX PROTEIN-LIKE"/>
    <property type="match status" value="1"/>
</dbReference>
<dbReference type="InterPro" id="IPR055411">
    <property type="entry name" value="LRR_FXL15/At3g58940/PEG3-like"/>
</dbReference>
<sequence>MPIKSALKTSLLSIRFKDFWLFSQNLVFDKELFRHLIGRTQFIFMINHIYESHARAKIRLFCIFINPTSIEQTVHQWIEKSIEKGVKELDLDFDPALEPFKMPFRLMDMPALTTLKLTYCKVTRLPHDLKGLSSLKTLMLRKVVLMKIAIFD</sequence>
<dbReference type="OrthoDB" id="673865at2759"/>
<dbReference type="AlphaFoldDB" id="A0A2P5DLL3"/>
<dbReference type="InParanoid" id="A0A2P5DLL3"/>
<gene>
    <name evidence="2" type="ORF">TorRG33x02_247600</name>
</gene>
<comment type="caution">
    <text evidence="2">The sequence shown here is derived from an EMBL/GenBank/DDBJ whole genome shotgun (WGS) entry which is preliminary data.</text>
</comment>
<protein>
    <submittedName>
        <fullName evidence="2">LRR domain containing protein</fullName>
    </submittedName>
</protein>
<feature type="domain" description="F-box/LRR-repeat protein 15/At3g58940/PEG3-like LRR" evidence="1">
    <location>
        <begin position="75"/>
        <end position="145"/>
    </location>
</feature>
<dbReference type="SUPFAM" id="SSF52058">
    <property type="entry name" value="L domain-like"/>
    <property type="match status" value="1"/>
</dbReference>
<dbReference type="PANTHER" id="PTHR31639:SF318">
    <property type="entry name" value="FBD-ASSOCIATED F-BOX PLANT PROTEIN"/>
    <property type="match status" value="1"/>
</dbReference>
<evidence type="ECO:0000259" key="1">
    <source>
        <dbReference type="Pfam" id="PF24758"/>
    </source>
</evidence>
<dbReference type="Proteomes" id="UP000237000">
    <property type="component" value="Unassembled WGS sequence"/>
</dbReference>